<evidence type="ECO:0000313" key="2">
    <source>
        <dbReference type="Proteomes" id="UP000182987"/>
    </source>
</evidence>
<dbReference type="AlphaFoldDB" id="A0A1L3EV65"/>
<keyword evidence="2" id="KW-1185">Reference proteome</keyword>
<dbReference type="OrthoDB" id="6367660at2"/>
<protein>
    <submittedName>
        <fullName evidence="1">Uncharacterized protein</fullName>
    </submittedName>
</protein>
<dbReference type="EMBL" id="CP017480">
    <property type="protein sequence ID" value="APG04938.1"/>
    <property type="molecule type" value="Genomic_DNA"/>
</dbReference>
<dbReference type="STRING" id="1440763.BJI69_14250"/>
<dbReference type="KEGG" id="lrz:BJI69_14250"/>
<reference evidence="2" key="1">
    <citation type="submission" date="2016-09" db="EMBL/GenBank/DDBJ databases">
        <authorList>
            <person name="Lysoe E."/>
        </authorList>
    </citation>
    <scope>NUCLEOTIDE SEQUENCE [LARGE SCALE GENOMIC DNA]</scope>
    <source>
        <strain evidence="2">LJ96T</strain>
    </source>
</reference>
<proteinExistence type="predicted"/>
<accession>A0A1L3EV65</accession>
<dbReference type="Proteomes" id="UP000182987">
    <property type="component" value="Chromosome"/>
</dbReference>
<dbReference type="RefSeq" id="WP_046966057.1">
    <property type="nucleotide sequence ID" value="NZ_CP017480.1"/>
</dbReference>
<gene>
    <name evidence="1" type="ORF">BJI69_14250</name>
</gene>
<name>A0A1L3EV65_9GAMM</name>
<sequence>MVKPLVIEVDDFKLLAGPNSRGHYLVKARRTKRERQTAHWLLLDAKRPPLPVAVHMVRIAPRRIDEDDNLPGMFKAMRDGVADAYGIADNDKTKIRFTYDQERGKPHQYSVRIEVSPA</sequence>
<evidence type="ECO:0000313" key="1">
    <source>
        <dbReference type="EMBL" id="APG04938.1"/>
    </source>
</evidence>
<organism evidence="1 2">
    <name type="scientific">Luteibacter rhizovicinus DSM 16549</name>
    <dbReference type="NCBI Taxonomy" id="1440763"/>
    <lineage>
        <taxon>Bacteria</taxon>
        <taxon>Pseudomonadati</taxon>
        <taxon>Pseudomonadota</taxon>
        <taxon>Gammaproteobacteria</taxon>
        <taxon>Lysobacterales</taxon>
        <taxon>Rhodanobacteraceae</taxon>
        <taxon>Luteibacter</taxon>
    </lineage>
</organism>